<dbReference type="OrthoDB" id="312015at2759"/>
<evidence type="ECO:0000256" key="4">
    <source>
        <dbReference type="SAM" id="MobiDB-lite"/>
    </source>
</evidence>
<dbReference type="Pfam" id="PF11559">
    <property type="entry name" value="ADIP"/>
    <property type="match status" value="1"/>
</dbReference>
<feature type="compositionally biased region" description="Basic and acidic residues" evidence="4">
    <location>
        <begin position="524"/>
        <end position="536"/>
    </location>
</feature>
<evidence type="ECO:0000313" key="5">
    <source>
        <dbReference type="EMBL" id="KAF7512610.1"/>
    </source>
</evidence>
<proteinExistence type="inferred from homology"/>
<organism evidence="5 6">
    <name type="scientific">Endocarpon pusillum</name>
    <dbReference type="NCBI Taxonomy" id="364733"/>
    <lineage>
        <taxon>Eukaryota</taxon>
        <taxon>Fungi</taxon>
        <taxon>Dikarya</taxon>
        <taxon>Ascomycota</taxon>
        <taxon>Pezizomycotina</taxon>
        <taxon>Eurotiomycetes</taxon>
        <taxon>Chaetothyriomycetidae</taxon>
        <taxon>Verrucariales</taxon>
        <taxon>Verrucariaceae</taxon>
        <taxon>Endocarpon</taxon>
    </lineage>
</organism>
<keyword evidence="6" id="KW-1185">Reference proteome</keyword>
<name>A0A8H7ANR3_9EURO</name>
<comment type="caution">
    <text evidence="5">The sequence shown here is derived from an EMBL/GenBank/DDBJ whole genome shotgun (WGS) entry which is preliminary data.</text>
</comment>
<evidence type="ECO:0000256" key="3">
    <source>
        <dbReference type="SAM" id="Coils"/>
    </source>
</evidence>
<dbReference type="AlphaFoldDB" id="A0A8H7ANR3"/>
<feature type="region of interest" description="Disordered" evidence="4">
    <location>
        <begin position="524"/>
        <end position="569"/>
    </location>
</feature>
<feature type="region of interest" description="Disordered" evidence="4">
    <location>
        <begin position="456"/>
        <end position="479"/>
    </location>
</feature>
<keyword evidence="2 3" id="KW-0175">Coiled coil</keyword>
<dbReference type="Proteomes" id="UP000606974">
    <property type="component" value="Unassembled WGS sequence"/>
</dbReference>
<evidence type="ECO:0008006" key="7">
    <source>
        <dbReference type="Google" id="ProtNLM"/>
    </source>
</evidence>
<evidence type="ECO:0000256" key="1">
    <source>
        <dbReference type="ARBA" id="ARBA00009291"/>
    </source>
</evidence>
<gene>
    <name evidence="5" type="ORF">GJ744_000871</name>
</gene>
<feature type="region of interest" description="Disordered" evidence="4">
    <location>
        <begin position="399"/>
        <end position="440"/>
    </location>
</feature>
<protein>
    <recommendedName>
        <fullName evidence="7">NIMA interactive protein</fullName>
    </recommendedName>
</protein>
<dbReference type="EMBL" id="JAACFV010000011">
    <property type="protein sequence ID" value="KAF7512610.1"/>
    <property type="molecule type" value="Genomic_DNA"/>
</dbReference>
<sequence length="569" mass="63323">MDSGSLHNASTYLNNLLLARGLLRNGKSIDFACVKKGSGESEHTEHTEHTMAKIINLVHDLVIRRDRDADQRESLTTNIRNLRSEEVRRSREIEQLQARNAELLRNSALADAQKRSLEASVQKAEVSARELKEQMAKMKSTLDQVRAKCVNDVRKRDIELEKLKKHVTGMQRGATHSSGMKIVQLNPQPPLPKNARELRSDVPVDDENWSLEKETNDVLAALVNETSTENVTLRHIVGETVESLKELTGLDQAPEKSHVDPEIGIPGQYKQSRANTQSAQSERLVSCEELAEQMEGVVDHCRAILKDPSFVSIEEVRIREDEIFKLREGWEKMASRWKDAVTMMDTWRKRMLEGGNTVDLDELSTLAPLGLGKSMAVMPDVQASTDEDELSTAMFDDEPEAVEEDTDRASDQAVGNAEPEAIHEVAAPPPAKRLASSPARRGLRLPAPVAAFSEMDQVQRKQYNSGRSTFTSSSADSGIGSLDSSVDLDVDLNTSPPLKSSSQGRKKTRLLSLAEKLAIIEAEAREAEENRQQQGERHKRKAPKSSRPKKASRRRSTLSPEELAQLMGV</sequence>
<accession>A0A8H7ANR3</accession>
<evidence type="ECO:0000313" key="6">
    <source>
        <dbReference type="Proteomes" id="UP000606974"/>
    </source>
</evidence>
<reference evidence="5" key="1">
    <citation type="submission" date="2020-02" db="EMBL/GenBank/DDBJ databases">
        <authorList>
            <person name="Palmer J.M."/>
        </authorList>
    </citation>
    <scope>NUCLEOTIDE SEQUENCE</scope>
    <source>
        <strain evidence="5">EPUS1.4</strain>
        <tissue evidence="5">Thallus</tissue>
    </source>
</reference>
<feature type="compositionally biased region" description="Basic residues" evidence="4">
    <location>
        <begin position="537"/>
        <end position="556"/>
    </location>
</feature>
<feature type="compositionally biased region" description="Polar residues" evidence="4">
    <location>
        <begin position="460"/>
        <end position="476"/>
    </location>
</feature>
<evidence type="ECO:0000256" key="2">
    <source>
        <dbReference type="ARBA" id="ARBA00023054"/>
    </source>
</evidence>
<comment type="similarity">
    <text evidence="1">Belongs to the ADIP family.</text>
</comment>
<dbReference type="InterPro" id="IPR021622">
    <property type="entry name" value="Afadin/alpha-actinin-bd"/>
</dbReference>
<feature type="coiled-coil region" evidence="3">
    <location>
        <begin position="65"/>
        <end position="148"/>
    </location>
</feature>